<dbReference type="Proteomes" id="UP000094801">
    <property type="component" value="Unassembled WGS sequence"/>
</dbReference>
<evidence type="ECO:0000313" key="3">
    <source>
        <dbReference type="Proteomes" id="UP000094801"/>
    </source>
</evidence>
<keyword evidence="1" id="KW-1133">Transmembrane helix</keyword>
<evidence type="ECO:0000256" key="1">
    <source>
        <dbReference type="SAM" id="Phobius"/>
    </source>
</evidence>
<accession>A0A1E4T5H5</accession>
<sequence>MPYNVNAYANSYVSLSVLVFTGALVFLSSIVWKYDVPFASRLFPRQRVEHFP</sequence>
<proteinExistence type="predicted"/>
<evidence type="ECO:0000313" key="2">
    <source>
        <dbReference type="EMBL" id="ODV86996.1"/>
    </source>
</evidence>
<reference evidence="3" key="1">
    <citation type="submission" date="2016-04" db="EMBL/GenBank/DDBJ databases">
        <title>Comparative genomics of biotechnologically important yeasts.</title>
        <authorList>
            <consortium name="DOE Joint Genome Institute"/>
            <person name="Riley R."/>
            <person name="Haridas S."/>
            <person name="Wolfe K.H."/>
            <person name="Lopes M.R."/>
            <person name="Hittinger C.T."/>
            <person name="Goker M."/>
            <person name="Salamov A."/>
            <person name="Wisecaver J."/>
            <person name="Long T.M."/>
            <person name="Aerts A.L."/>
            <person name="Barry K."/>
            <person name="Choi C."/>
            <person name="Clum A."/>
            <person name="Coughlan A.Y."/>
            <person name="Deshpande S."/>
            <person name="Douglass A.P."/>
            <person name="Hanson S.J."/>
            <person name="Klenk H.-P."/>
            <person name="Labutti K."/>
            <person name="Lapidus A."/>
            <person name="Lindquist E."/>
            <person name="Lipzen A."/>
            <person name="Meier-Kolthoff J.P."/>
            <person name="Ohm R.A."/>
            <person name="Otillar R.P."/>
            <person name="Pangilinan J."/>
            <person name="Peng Y."/>
            <person name="Rokas A."/>
            <person name="Rosa C.A."/>
            <person name="Scheuner C."/>
            <person name="Sibirny A.A."/>
            <person name="Slot J.C."/>
            <person name="Stielow J.B."/>
            <person name="Sun H."/>
            <person name="Kurtzman C.P."/>
            <person name="Blackwell M."/>
            <person name="Grigoriev I.V."/>
            <person name="Jeffries T.W."/>
        </authorList>
    </citation>
    <scope>NUCLEOTIDE SEQUENCE [LARGE SCALE GENOMIC DNA]</scope>
    <source>
        <strain evidence="3">NRRL YB-2248</strain>
    </source>
</reference>
<organism evidence="2 3">
    <name type="scientific">[Candida] arabinofermentans NRRL YB-2248</name>
    <dbReference type="NCBI Taxonomy" id="983967"/>
    <lineage>
        <taxon>Eukaryota</taxon>
        <taxon>Fungi</taxon>
        <taxon>Dikarya</taxon>
        <taxon>Ascomycota</taxon>
        <taxon>Saccharomycotina</taxon>
        <taxon>Pichiomycetes</taxon>
        <taxon>Pichiales</taxon>
        <taxon>Pichiaceae</taxon>
        <taxon>Ogataea</taxon>
        <taxon>Ogataea/Candida clade</taxon>
    </lineage>
</organism>
<protein>
    <submittedName>
        <fullName evidence="2">Uncharacterized protein</fullName>
    </submittedName>
</protein>
<name>A0A1E4T5H5_9ASCO</name>
<dbReference type="AlphaFoldDB" id="A0A1E4T5H5"/>
<keyword evidence="1" id="KW-0812">Transmembrane</keyword>
<keyword evidence="3" id="KW-1185">Reference proteome</keyword>
<dbReference type="EMBL" id="KV453849">
    <property type="protein sequence ID" value="ODV86996.1"/>
    <property type="molecule type" value="Genomic_DNA"/>
</dbReference>
<gene>
    <name evidence="2" type="ORF">CANARDRAFT_175014</name>
</gene>
<keyword evidence="1" id="KW-0472">Membrane</keyword>
<feature type="transmembrane region" description="Helical" evidence="1">
    <location>
        <begin position="12"/>
        <end position="32"/>
    </location>
</feature>